<name>A0A5C5XHF9_9PLAN</name>
<proteinExistence type="predicted"/>
<dbReference type="PANTHER" id="PTHR43877:SF2">
    <property type="entry name" value="AMINOALKYLPHOSPHONATE N-ACETYLTRANSFERASE-RELATED"/>
    <property type="match status" value="1"/>
</dbReference>
<dbReference type="PANTHER" id="PTHR43877">
    <property type="entry name" value="AMINOALKYLPHOSPHONATE N-ACETYLTRANSFERASE-RELATED-RELATED"/>
    <property type="match status" value="1"/>
</dbReference>
<dbReference type="Gene3D" id="3.40.630.30">
    <property type="match status" value="1"/>
</dbReference>
<organism evidence="4 5">
    <name type="scientific">Rubinisphaera italica</name>
    <dbReference type="NCBI Taxonomy" id="2527969"/>
    <lineage>
        <taxon>Bacteria</taxon>
        <taxon>Pseudomonadati</taxon>
        <taxon>Planctomycetota</taxon>
        <taxon>Planctomycetia</taxon>
        <taxon>Planctomycetales</taxon>
        <taxon>Planctomycetaceae</taxon>
        <taxon>Rubinisphaera</taxon>
    </lineage>
</organism>
<dbReference type="Pfam" id="PF00583">
    <property type="entry name" value="Acetyltransf_1"/>
    <property type="match status" value="1"/>
</dbReference>
<gene>
    <name evidence="4" type="ORF">Pan54_31520</name>
</gene>
<evidence type="ECO:0000259" key="3">
    <source>
        <dbReference type="PROSITE" id="PS51186"/>
    </source>
</evidence>
<dbReference type="OrthoDB" id="9796171at2"/>
<dbReference type="SUPFAM" id="SSF55729">
    <property type="entry name" value="Acyl-CoA N-acyltransferases (Nat)"/>
    <property type="match status" value="1"/>
</dbReference>
<dbReference type="InterPro" id="IPR000182">
    <property type="entry name" value="GNAT_dom"/>
</dbReference>
<evidence type="ECO:0000313" key="4">
    <source>
        <dbReference type="EMBL" id="TWT62410.1"/>
    </source>
</evidence>
<dbReference type="AlphaFoldDB" id="A0A5C5XHF9"/>
<dbReference type="RefSeq" id="WP_146504269.1">
    <property type="nucleotide sequence ID" value="NZ_SJPG01000001.1"/>
</dbReference>
<keyword evidence="2" id="KW-0012">Acyltransferase</keyword>
<comment type="caution">
    <text evidence="4">The sequence shown here is derived from an EMBL/GenBank/DDBJ whole genome shotgun (WGS) entry which is preliminary data.</text>
</comment>
<dbReference type="InterPro" id="IPR016181">
    <property type="entry name" value="Acyl_CoA_acyltransferase"/>
</dbReference>
<keyword evidence="1 4" id="KW-0808">Transferase</keyword>
<protein>
    <submittedName>
        <fullName evidence="4">Putative acetyltransferase</fullName>
    </submittedName>
</protein>
<feature type="domain" description="N-acetyltransferase" evidence="3">
    <location>
        <begin position="23"/>
        <end position="185"/>
    </location>
</feature>
<sequence>MLTDQEKLLEAAHSGLKDDFLTAGIRQAKTEDVSSLMAIKGKVIAHHLKFGIDQWDEIYPTESDFLQDVYEQTLYVLESAGQIVGGLCLNEVELDGYETANWQAESFLVVHRLLIDPDYQGSGYGRQLMQFAEQQAYCLGKNSIRLDCFTENPAAISFYQKLNYRICGEVTFRKGRFLLMEKVLRPHEKSPTILEEWSD</sequence>
<dbReference type="GO" id="GO:0016747">
    <property type="term" value="F:acyltransferase activity, transferring groups other than amino-acyl groups"/>
    <property type="evidence" value="ECO:0007669"/>
    <property type="project" value="InterPro"/>
</dbReference>
<dbReference type="PROSITE" id="PS51186">
    <property type="entry name" value="GNAT"/>
    <property type="match status" value="1"/>
</dbReference>
<dbReference type="InterPro" id="IPR050832">
    <property type="entry name" value="Bact_Acetyltransf"/>
</dbReference>
<evidence type="ECO:0000256" key="1">
    <source>
        <dbReference type="ARBA" id="ARBA00022679"/>
    </source>
</evidence>
<evidence type="ECO:0000256" key="2">
    <source>
        <dbReference type="ARBA" id="ARBA00023315"/>
    </source>
</evidence>
<keyword evidence="5" id="KW-1185">Reference proteome</keyword>
<evidence type="ECO:0000313" key="5">
    <source>
        <dbReference type="Proteomes" id="UP000316095"/>
    </source>
</evidence>
<dbReference type="CDD" id="cd04301">
    <property type="entry name" value="NAT_SF"/>
    <property type="match status" value="1"/>
</dbReference>
<accession>A0A5C5XHF9</accession>
<dbReference type="Proteomes" id="UP000316095">
    <property type="component" value="Unassembled WGS sequence"/>
</dbReference>
<reference evidence="4 5" key="1">
    <citation type="submission" date="2019-02" db="EMBL/GenBank/DDBJ databases">
        <title>Deep-cultivation of Planctomycetes and their phenomic and genomic characterization uncovers novel biology.</title>
        <authorList>
            <person name="Wiegand S."/>
            <person name="Jogler M."/>
            <person name="Boedeker C."/>
            <person name="Pinto D."/>
            <person name="Vollmers J."/>
            <person name="Rivas-Marin E."/>
            <person name="Kohn T."/>
            <person name="Peeters S.H."/>
            <person name="Heuer A."/>
            <person name="Rast P."/>
            <person name="Oberbeckmann S."/>
            <person name="Bunk B."/>
            <person name="Jeske O."/>
            <person name="Meyerdierks A."/>
            <person name="Storesund J.E."/>
            <person name="Kallscheuer N."/>
            <person name="Luecker S."/>
            <person name="Lage O.M."/>
            <person name="Pohl T."/>
            <person name="Merkel B.J."/>
            <person name="Hornburger P."/>
            <person name="Mueller R.-W."/>
            <person name="Bruemmer F."/>
            <person name="Labrenz M."/>
            <person name="Spormann A.M."/>
            <person name="Op Den Camp H."/>
            <person name="Overmann J."/>
            <person name="Amann R."/>
            <person name="Jetten M.S.M."/>
            <person name="Mascher T."/>
            <person name="Medema M.H."/>
            <person name="Devos D.P."/>
            <person name="Kaster A.-K."/>
            <person name="Ovreas L."/>
            <person name="Rohde M."/>
            <person name="Galperin M.Y."/>
            <person name="Jogler C."/>
        </authorList>
    </citation>
    <scope>NUCLEOTIDE SEQUENCE [LARGE SCALE GENOMIC DNA]</scope>
    <source>
        <strain evidence="4 5">Pan54</strain>
    </source>
</reference>
<dbReference type="EMBL" id="SJPG01000001">
    <property type="protein sequence ID" value="TWT62410.1"/>
    <property type="molecule type" value="Genomic_DNA"/>
</dbReference>